<dbReference type="GO" id="GO:0016757">
    <property type="term" value="F:glycosyltransferase activity"/>
    <property type="evidence" value="ECO:0007669"/>
    <property type="project" value="InterPro"/>
</dbReference>
<dbReference type="InterPro" id="IPR001296">
    <property type="entry name" value="Glyco_trans_1"/>
</dbReference>
<dbReference type="PANTHER" id="PTHR12526">
    <property type="entry name" value="GLYCOSYLTRANSFERASE"/>
    <property type="match status" value="1"/>
</dbReference>
<accession>A0A830GPP0</accession>
<organism evidence="3 4">
    <name type="scientific">Haloarcula pellucida</name>
    <dbReference type="NCBI Taxonomy" id="1427151"/>
    <lineage>
        <taxon>Archaea</taxon>
        <taxon>Methanobacteriati</taxon>
        <taxon>Methanobacteriota</taxon>
        <taxon>Stenosarchaea group</taxon>
        <taxon>Halobacteria</taxon>
        <taxon>Halobacteriales</taxon>
        <taxon>Haloarculaceae</taxon>
        <taxon>Haloarcula</taxon>
    </lineage>
</organism>
<reference evidence="3" key="2">
    <citation type="submission" date="2020-09" db="EMBL/GenBank/DDBJ databases">
        <authorList>
            <person name="Sun Q."/>
            <person name="Ohkuma M."/>
        </authorList>
    </citation>
    <scope>NUCLEOTIDE SEQUENCE</scope>
    <source>
        <strain evidence="3">JCM 17820</strain>
    </source>
</reference>
<evidence type="ECO:0000313" key="3">
    <source>
        <dbReference type="EMBL" id="GGO01006.1"/>
    </source>
</evidence>
<dbReference type="Pfam" id="PF00534">
    <property type="entry name" value="Glycos_transf_1"/>
    <property type="match status" value="1"/>
</dbReference>
<dbReference type="AlphaFoldDB" id="A0A830GPP0"/>
<evidence type="ECO:0000259" key="1">
    <source>
        <dbReference type="Pfam" id="PF00534"/>
    </source>
</evidence>
<feature type="domain" description="Glycosyl transferase family 1" evidence="1">
    <location>
        <begin position="216"/>
        <end position="380"/>
    </location>
</feature>
<dbReference type="Gene3D" id="3.40.50.2000">
    <property type="entry name" value="Glycogen Phosphorylase B"/>
    <property type="match status" value="2"/>
</dbReference>
<proteinExistence type="predicted"/>
<dbReference type="RefSeq" id="WP_189000986.1">
    <property type="nucleotide sequence ID" value="NZ_BMOU01000006.1"/>
</dbReference>
<comment type="caution">
    <text evidence="3">The sequence shown here is derived from an EMBL/GenBank/DDBJ whole genome shotgun (WGS) entry which is preliminary data.</text>
</comment>
<sequence>MSDEPISRSDPDASYRVLGCATEHPNHVFQVRTPFNHRSFDALNATGVDLDVVSPTPVAPPVGPYSEYRHVPKTEQWGSYRVHYPRYLYMLPKRYFYHVSGNSVQKRVTKYVERTFETPHDVVQACGFYLDGYATLEYCKRHDIPLVALSHAGDLKNFDRFNETVQSHIRETIDYCSAVLTVSDELSAVARRFAPASKVTTLPIGEDPENYPTERRDAIRRELGVAPETKLLLFVGRFEKEKGVRDLVAALESLDRDDVAVAAVGHGGALRWWFLDRLGELRHPAHAYWQLDPIAVRRLHVAADLLVHPSHFEARPTVIYEAMAAETPVLASNVGGIPEMVVDGETGVLVPPHDPAALAETLDYLLDDPERLREMGRAGLQRLLDQQWTWKRHAERLNEVHREVVRA</sequence>
<dbReference type="EMBL" id="BMOU01000006">
    <property type="protein sequence ID" value="GGO01006.1"/>
    <property type="molecule type" value="Genomic_DNA"/>
</dbReference>
<dbReference type="GO" id="GO:0016787">
    <property type="term" value="F:hydrolase activity"/>
    <property type="evidence" value="ECO:0007669"/>
    <property type="project" value="UniProtKB-KW"/>
</dbReference>
<dbReference type="InterPro" id="IPR028098">
    <property type="entry name" value="Glyco_trans_4-like_N"/>
</dbReference>
<dbReference type="Proteomes" id="UP000605784">
    <property type="component" value="Unassembled WGS sequence"/>
</dbReference>
<protein>
    <submittedName>
        <fullName evidence="3">Glycoside hydrolase</fullName>
    </submittedName>
</protein>
<evidence type="ECO:0000259" key="2">
    <source>
        <dbReference type="Pfam" id="PF13439"/>
    </source>
</evidence>
<dbReference type="CDD" id="cd03801">
    <property type="entry name" value="GT4_PimA-like"/>
    <property type="match status" value="1"/>
</dbReference>
<reference evidence="3" key="1">
    <citation type="journal article" date="2014" name="Int. J. Syst. Evol. Microbiol.">
        <title>Complete genome sequence of Corynebacterium casei LMG S-19264T (=DSM 44701T), isolated from a smear-ripened cheese.</title>
        <authorList>
            <consortium name="US DOE Joint Genome Institute (JGI-PGF)"/>
            <person name="Walter F."/>
            <person name="Albersmeier A."/>
            <person name="Kalinowski J."/>
            <person name="Ruckert C."/>
        </authorList>
    </citation>
    <scope>NUCLEOTIDE SEQUENCE</scope>
    <source>
        <strain evidence="3">JCM 17820</strain>
    </source>
</reference>
<keyword evidence="3" id="KW-0378">Hydrolase</keyword>
<dbReference type="SUPFAM" id="SSF53756">
    <property type="entry name" value="UDP-Glycosyltransferase/glycogen phosphorylase"/>
    <property type="match status" value="1"/>
</dbReference>
<dbReference type="PANTHER" id="PTHR12526:SF636">
    <property type="entry name" value="BLL3647 PROTEIN"/>
    <property type="match status" value="1"/>
</dbReference>
<name>A0A830GPP0_9EURY</name>
<keyword evidence="4" id="KW-1185">Reference proteome</keyword>
<feature type="domain" description="Glycosyltransferase subfamily 4-like N-terminal" evidence="2">
    <location>
        <begin position="42"/>
        <end position="209"/>
    </location>
</feature>
<dbReference type="Pfam" id="PF13439">
    <property type="entry name" value="Glyco_transf_4"/>
    <property type="match status" value="1"/>
</dbReference>
<evidence type="ECO:0000313" key="4">
    <source>
        <dbReference type="Proteomes" id="UP000605784"/>
    </source>
</evidence>
<gene>
    <name evidence="3" type="ORF">GCM10009030_34250</name>
</gene>